<dbReference type="EMBL" id="DSEC01000229">
    <property type="protein sequence ID" value="HER43449.1"/>
    <property type="molecule type" value="Genomic_DNA"/>
</dbReference>
<dbReference type="AlphaFoldDB" id="A0A7V2AUF1"/>
<reference evidence="3" key="1">
    <citation type="journal article" date="2020" name="mSystems">
        <title>Genome- and Community-Level Interaction Insights into Carbon Utilization and Element Cycling Functions of Hydrothermarchaeota in Hydrothermal Sediment.</title>
        <authorList>
            <person name="Zhou Z."/>
            <person name="Liu Y."/>
            <person name="Xu W."/>
            <person name="Pan J."/>
            <person name="Luo Z.H."/>
            <person name="Li M."/>
        </authorList>
    </citation>
    <scope>NUCLEOTIDE SEQUENCE [LARGE SCALE GENOMIC DNA]</scope>
    <source>
        <strain evidence="3">SpSt-1233</strain>
    </source>
</reference>
<sequence length="382" mass="41726">MDSYRILFLTSSLRTGGAENHLLNLCRYVKSKGHEAAVCTISPREEGLESSLLVEGVALYRIPLSSLAGLPFRGRVAGLKRVVSRFDPDILHAHLFHGEVLAWLASHFTDAPLLATRHSSGLEFGGWRRLAARCMRRRFSALIAVSREAMEEARGSGYGEDEVFLVPNAIDTTRFRPFGEEERARRRSGLLERFFPGASETAPIVGSVGGLRPVKNFPLLVEIAERLGAGGGGTASPRFILFGEGPQREELSRLIERAGLGSTFILAGRSDRLEEIYPLFDIFVLTSRSEGTPLALLEAMACRVACIASDVGGVGEAVGDAGMKVPPGDAEGFSSAVLSLIEQPRMRAELGRRARVRVLERYDTDAWGESILGIYRSALRRQ</sequence>
<evidence type="ECO:0000259" key="1">
    <source>
        <dbReference type="Pfam" id="PF00534"/>
    </source>
</evidence>
<protein>
    <submittedName>
        <fullName evidence="3">Glycosyltransferase</fullName>
    </submittedName>
</protein>
<dbReference type="InterPro" id="IPR001296">
    <property type="entry name" value="Glyco_trans_1"/>
</dbReference>
<organism evidence="3">
    <name type="scientific">Eiseniibacteriota bacterium</name>
    <dbReference type="NCBI Taxonomy" id="2212470"/>
    <lineage>
        <taxon>Bacteria</taxon>
        <taxon>Candidatus Eiseniibacteriota</taxon>
    </lineage>
</organism>
<dbReference type="Gene3D" id="3.40.50.2000">
    <property type="entry name" value="Glycogen Phosphorylase B"/>
    <property type="match status" value="2"/>
</dbReference>
<evidence type="ECO:0000313" key="3">
    <source>
        <dbReference type="EMBL" id="HER43449.1"/>
    </source>
</evidence>
<dbReference type="PANTHER" id="PTHR45947">
    <property type="entry name" value="SULFOQUINOVOSYL TRANSFERASE SQD2"/>
    <property type="match status" value="1"/>
</dbReference>
<dbReference type="PANTHER" id="PTHR45947:SF3">
    <property type="entry name" value="SULFOQUINOVOSYL TRANSFERASE SQD2"/>
    <property type="match status" value="1"/>
</dbReference>
<gene>
    <name evidence="3" type="ORF">ENO08_03220</name>
</gene>
<comment type="caution">
    <text evidence="3">The sequence shown here is derived from an EMBL/GenBank/DDBJ whole genome shotgun (WGS) entry which is preliminary data.</text>
</comment>
<dbReference type="InterPro" id="IPR028098">
    <property type="entry name" value="Glyco_trans_4-like_N"/>
</dbReference>
<dbReference type="Pfam" id="PF00534">
    <property type="entry name" value="Glycos_transf_1"/>
    <property type="match status" value="1"/>
</dbReference>
<feature type="domain" description="Glycosyltransferase subfamily 4-like N-terminal" evidence="2">
    <location>
        <begin position="16"/>
        <end position="174"/>
    </location>
</feature>
<evidence type="ECO:0000259" key="2">
    <source>
        <dbReference type="Pfam" id="PF13439"/>
    </source>
</evidence>
<dbReference type="GO" id="GO:0016757">
    <property type="term" value="F:glycosyltransferase activity"/>
    <property type="evidence" value="ECO:0007669"/>
    <property type="project" value="InterPro"/>
</dbReference>
<dbReference type="SUPFAM" id="SSF53756">
    <property type="entry name" value="UDP-Glycosyltransferase/glycogen phosphorylase"/>
    <property type="match status" value="1"/>
</dbReference>
<proteinExistence type="predicted"/>
<name>A0A7V2AUF1_UNCEI</name>
<accession>A0A7V2AUF1</accession>
<feature type="domain" description="Glycosyl transferase family 1" evidence="1">
    <location>
        <begin position="193"/>
        <end position="355"/>
    </location>
</feature>
<dbReference type="InterPro" id="IPR050194">
    <property type="entry name" value="Glycosyltransferase_grp1"/>
</dbReference>
<dbReference type="Pfam" id="PF13439">
    <property type="entry name" value="Glyco_transf_4"/>
    <property type="match status" value="1"/>
</dbReference>
<dbReference type="Proteomes" id="UP000886069">
    <property type="component" value="Unassembled WGS sequence"/>
</dbReference>